<dbReference type="AlphaFoldDB" id="A0A4R5U8N6"/>
<dbReference type="NCBIfam" id="TIGR02447">
    <property type="entry name" value="yiiD_Cterm"/>
    <property type="match status" value="1"/>
</dbReference>
<accession>A0A4R5U8N6</accession>
<reference evidence="2 3" key="1">
    <citation type="submission" date="2019-03" db="EMBL/GenBank/DDBJ databases">
        <title>Luteimonas zhaokaii sp.nov., isolated from the rectal contents of Plateau pika in Yushu, Qinghai Province, China.</title>
        <authorList>
            <person name="Zhang G."/>
        </authorList>
    </citation>
    <scope>NUCLEOTIDE SEQUENCE [LARGE SCALE GENOMIC DNA]</scope>
    <source>
        <strain evidence="2 3">THG-MD21</strain>
    </source>
</reference>
<dbReference type="SUPFAM" id="SSF54637">
    <property type="entry name" value="Thioesterase/thiol ester dehydrase-isomerase"/>
    <property type="match status" value="1"/>
</dbReference>
<dbReference type="RefSeq" id="WP_055251008.1">
    <property type="nucleotide sequence ID" value="NZ_SMTG01000004.1"/>
</dbReference>
<comment type="caution">
    <text evidence="2">The sequence shown here is derived from an EMBL/GenBank/DDBJ whole genome shotgun (WGS) entry which is preliminary data.</text>
</comment>
<evidence type="ECO:0000313" key="3">
    <source>
        <dbReference type="Proteomes" id="UP000295543"/>
    </source>
</evidence>
<evidence type="ECO:0000259" key="1">
    <source>
        <dbReference type="Pfam" id="PF09500"/>
    </source>
</evidence>
<dbReference type="OrthoDB" id="572024at2"/>
<protein>
    <submittedName>
        <fullName evidence="2">Thioesterase</fullName>
    </submittedName>
</protein>
<sequence>MTLDDSLRALEAYYASMPPVAAMDVSVAGYDGERLRLHAPLASHVNDKGSAFGGSLVSVMTLAAWGLVTLRVEQAGLDAEVYVADSSVKYRAPLLDDLEAEATLDADADWNTFARTLRERGRARVALTARIGLPDGGTATEMQARYVAIRRPAANA</sequence>
<gene>
    <name evidence="2" type="ORF">E2F49_10935</name>
</gene>
<feature type="domain" description="Thioesterase putative" evidence="1">
    <location>
        <begin position="14"/>
        <end position="149"/>
    </location>
</feature>
<keyword evidence="3" id="KW-1185">Reference proteome</keyword>
<dbReference type="Gene3D" id="3.10.129.10">
    <property type="entry name" value="Hotdog Thioesterase"/>
    <property type="match status" value="1"/>
</dbReference>
<proteinExistence type="predicted"/>
<dbReference type="EMBL" id="SMTG01000004">
    <property type="protein sequence ID" value="TDK30847.1"/>
    <property type="molecule type" value="Genomic_DNA"/>
</dbReference>
<dbReference type="Pfam" id="PF09500">
    <property type="entry name" value="YiiD_C"/>
    <property type="match status" value="1"/>
</dbReference>
<organism evidence="2 3">
    <name type="scientific">Luteimonas terrae</name>
    <dbReference type="NCBI Taxonomy" id="1530191"/>
    <lineage>
        <taxon>Bacteria</taxon>
        <taxon>Pseudomonadati</taxon>
        <taxon>Pseudomonadota</taxon>
        <taxon>Gammaproteobacteria</taxon>
        <taxon>Lysobacterales</taxon>
        <taxon>Lysobacteraceae</taxon>
        <taxon>Luteimonas</taxon>
    </lineage>
</organism>
<dbReference type="InterPro" id="IPR029069">
    <property type="entry name" value="HotDog_dom_sf"/>
</dbReference>
<dbReference type="InterPro" id="IPR012660">
    <property type="entry name" value="YiiD_C"/>
</dbReference>
<name>A0A4R5U8N6_9GAMM</name>
<evidence type="ECO:0000313" key="2">
    <source>
        <dbReference type="EMBL" id="TDK30847.1"/>
    </source>
</evidence>
<dbReference type="Proteomes" id="UP000295543">
    <property type="component" value="Unassembled WGS sequence"/>
</dbReference>